<accession>A0AAN8RJU7</accession>
<keyword evidence="2" id="KW-1185">Reference proteome</keyword>
<evidence type="ECO:0000313" key="1">
    <source>
        <dbReference type="EMBL" id="KAK6504296.1"/>
    </source>
</evidence>
<dbReference type="AlphaFoldDB" id="A0AAN8RJU7"/>
<evidence type="ECO:0000313" key="2">
    <source>
        <dbReference type="Proteomes" id="UP001307849"/>
    </source>
</evidence>
<dbReference type="Proteomes" id="UP001307849">
    <property type="component" value="Unassembled WGS sequence"/>
</dbReference>
<reference evidence="1 2" key="1">
    <citation type="submission" date="2019-10" db="EMBL/GenBank/DDBJ databases">
        <authorList>
            <person name="Palmer J.M."/>
        </authorList>
    </citation>
    <scope>NUCLEOTIDE SEQUENCE [LARGE SCALE GENOMIC DNA]</scope>
    <source>
        <strain evidence="1 2">TWF506</strain>
    </source>
</reference>
<protein>
    <recommendedName>
        <fullName evidence="3">F-box domain-containing protein</fullName>
    </recommendedName>
</protein>
<dbReference type="EMBL" id="JAVHJM010000010">
    <property type="protein sequence ID" value="KAK6504296.1"/>
    <property type="molecule type" value="Genomic_DNA"/>
</dbReference>
<proteinExistence type="predicted"/>
<sequence length="684" mass="78149">MASTSESLYDQAESQALFDESFAECETLCRFYIHIFKSLGLTSTHNEVPDVLISELTKQYVRWANPPAPLHKESVQIPDVPASELRDTHDYIIKWSKRVLDSQLQNRLDNQSDLPIATTASVPTESFVPPTNSEIKRTVKALYHLFLIVLYCEVYIVYPKLEDQSDSCPIHCHELEDPLDCQQEKIARTILEAADCLDLNIIYEILLDSVDSVTKPVISKIKNTTLRDAPLYPCRSRVDSIEWYLAATLGPQGLWKFLFESSFEQQKELYTANIENGFTNPRYYIRSPQSAHGFNGTYPPFLRICRDEFIIGKCDDNWWDDWSTPIGLNDLKAVIWDDWRLKEWGYHLPVIKLPLYLPGQIPFHRIDCELSTPIVPYIERHKKHIHTALLFPEITKFGWANPGGGFMSCKSLQVGDVLGKSTPDLPKFTHPIKSFLPPEVHLLILELADYSQYATLRAVCKTWKAEAWRILKSRYTEPCVLDLKTARESGMNRRYPRDYTIPSPSDYPFLIHPALLSFTGYVRGRLDNSSSLQEFPNTLVVEFGKIYSKPDPDNPLIISSTEQLRAAADYPIIIPNVENPGPLPYTLGTRCSFQCDGYNEGYSTLLAKEDEILKLPRIQSIQAFLGQYYDKFSNIDKLRSPPIGNKPLELFRIGVSKHRLVSSGSPAPGRIEIVFRDPNINYDP</sequence>
<name>A0AAN8RJU7_9PEZI</name>
<evidence type="ECO:0008006" key="3">
    <source>
        <dbReference type="Google" id="ProtNLM"/>
    </source>
</evidence>
<dbReference type="InterPro" id="IPR036047">
    <property type="entry name" value="F-box-like_dom_sf"/>
</dbReference>
<dbReference type="SUPFAM" id="SSF81383">
    <property type="entry name" value="F-box domain"/>
    <property type="match status" value="1"/>
</dbReference>
<organism evidence="1 2">
    <name type="scientific">Arthrobotrys conoides</name>
    <dbReference type="NCBI Taxonomy" id="74498"/>
    <lineage>
        <taxon>Eukaryota</taxon>
        <taxon>Fungi</taxon>
        <taxon>Dikarya</taxon>
        <taxon>Ascomycota</taxon>
        <taxon>Pezizomycotina</taxon>
        <taxon>Orbiliomycetes</taxon>
        <taxon>Orbiliales</taxon>
        <taxon>Orbiliaceae</taxon>
        <taxon>Arthrobotrys</taxon>
    </lineage>
</organism>
<comment type="caution">
    <text evidence="1">The sequence shown here is derived from an EMBL/GenBank/DDBJ whole genome shotgun (WGS) entry which is preliminary data.</text>
</comment>
<gene>
    <name evidence="1" type="ORF">TWF506_002500</name>
</gene>